<dbReference type="RefSeq" id="WP_069186625.1">
    <property type="nucleotide sequence ID" value="NZ_FLYE01000006.1"/>
</dbReference>
<evidence type="ECO:0000313" key="1">
    <source>
        <dbReference type="EMBL" id="SCA55928.1"/>
    </source>
</evidence>
<organism evidence="1 2">
    <name type="scientific">Candidatus Terasakiella magnetica</name>
    <dbReference type="NCBI Taxonomy" id="1867952"/>
    <lineage>
        <taxon>Bacteria</taxon>
        <taxon>Pseudomonadati</taxon>
        <taxon>Pseudomonadota</taxon>
        <taxon>Alphaproteobacteria</taxon>
        <taxon>Rhodospirillales</taxon>
        <taxon>Terasakiellaceae</taxon>
        <taxon>Terasakiella</taxon>
    </lineage>
</organism>
<protein>
    <submittedName>
        <fullName evidence="1">Uncharacterized protein</fullName>
    </submittedName>
</protein>
<dbReference type="OrthoDB" id="1438245at2"/>
<name>A0A1C3RF92_9PROT</name>
<gene>
    <name evidence="1" type="ORF">MTBPR1_140046</name>
</gene>
<proteinExistence type="predicted"/>
<accession>A0A1C3RF92</accession>
<keyword evidence="2" id="KW-1185">Reference proteome</keyword>
<dbReference type="EMBL" id="FLYE01000006">
    <property type="protein sequence ID" value="SCA55928.1"/>
    <property type="molecule type" value="Genomic_DNA"/>
</dbReference>
<reference evidence="1 2" key="1">
    <citation type="submission" date="2016-07" db="EMBL/GenBank/DDBJ databases">
        <authorList>
            <person name="Lefevre C.T."/>
        </authorList>
    </citation>
    <scope>NUCLEOTIDE SEQUENCE [LARGE SCALE GENOMIC DNA]</scope>
    <source>
        <strain evidence="1">PR1</strain>
    </source>
</reference>
<dbReference type="AlphaFoldDB" id="A0A1C3RF92"/>
<evidence type="ECO:0000313" key="2">
    <source>
        <dbReference type="Proteomes" id="UP000231658"/>
    </source>
</evidence>
<dbReference type="STRING" id="1867952.MTBPR1_140046"/>
<sequence>MTAQFSNTIIYDGEFYDLIGIEGPELFHPSEYGMIPEMLHTACYAGFYCTFELTEDALKLRGLTLRDKNSNYVKIGDVEPMKDEYQASYENLDVTIPFSGQIRLAKDFIDELYVHMGFQAPSSYQTVFDVNIENGRIHDVIDRSKEMEELRKGPPEIKRTSSIANFVRRAFSLKMEKE</sequence>
<dbReference type="Proteomes" id="UP000231658">
    <property type="component" value="Unassembled WGS sequence"/>
</dbReference>